<reference evidence="5 6" key="1">
    <citation type="journal article" date="2016" name="Nat. Commun.">
        <title>Thousands of microbial genomes shed light on interconnected biogeochemical processes in an aquifer system.</title>
        <authorList>
            <person name="Anantharaman K."/>
            <person name="Brown C.T."/>
            <person name="Hug L.A."/>
            <person name="Sharon I."/>
            <person name="Castelle C.J."/>
            <person name="Probst A.J."/>
            <person name="Thomas B.C."/>
            <person name="Singh A."/>
            <person name="Wilkins M.J."/>
            <person name="Karaoz U."/>
            <person name="Brodie E.L."/>
            <person name="Williams K.H."/>
            <person name="Hubbard S.S."/>
            <person name="Banfield J.F."/>
        </authorList>
    </citation>
    <scope>NUCLEOTIDE SEQUENCE [LARGE SCALE GENOMIC DNA]</scope>
</reference>
<dbReference type="GO" id="GO:1990904">
    <property type="term" value="C:ribonucleoprotein complex"/>
    <property type="evidence" value="ECO:0007669"/>
    <property type="project" value="UniProtKB-KW"/>
</dbReference>
<organism evidence="5 6">
    <name type="scientific">Candidatus Sungbacteria bacterium RIFCSPLOWO2_12_FULL_41_11</name>
    <dbReference type="NCBI Taxonomy" id="1802286"/>
    <lineage>
        <taxon>Bacteria</taxon>
        <taxon>Candidatus Sungiibacteriota</taxon>
    </lineage>
</organism>
<dbReference type="Proteomes" id="UP000177171">
    <property type="component" value="Unassembled WGS sequence"/>
</dbReference>
<dbReference type="PANTHER" id="PTHR11545">
    <property type="entry name" value="RIBOSOMAL PROTEIN L13"/>
    <property type="match status" value="1"/>
</dbReference>
<evidence type="ECO:0000256" key="1">
    <source>
        <dbReference type="ARBA" id="ARBA00006227"/>
    </source>
</evidence>
<dbReference type="EMBL" id="MHQY01000001">
    <property type="protein sequence ID" value="OHA14870.1"/>
    <property type="molecule type" value="Genomic_DNA"/>
</dbReference>
<comment type="function">
    <text evidence="4">This protein is one of the early assembly proteins of the 50S ribosomal subunit, although it is not seen to bind rRNA by itself. It is important during the early stages of 50S assembly.</text>
</comment>
<protein>
    <recommendedName>
        <fullName evidence="4">Large ribosomal subunit protein uL13</fullName>
    </recommendedName>
</protein>
<dbReference type="GO" id="GO:0003735">
    <property type="term" value="F:structural constituent of ribosome"/>
    <property type="evidence" value="ECO:0007669"/>
    <property type="project" value="InterPro"/>
</dbReference>
<evidence type="ECO:0000256" key="3">
    <source>
        <dbReference type="ARBA" id="ARBA00023274"/>
    </source>
</evidence>
<dbReference type="GO" id="GO:0005840">
    <property type="term" value="C:ribosome"/>
    <property type="evidence" value="ECO:0007669"/>
    <property type="project" value="UniProtKB-KW"/>
</dbReference>
<dbReference type="HAMAP" id="MF_01366">
    <property type="entry name" value="Ribosomal_uL13"/>
    <property type="match status" value="1"/>
</dbReference>
<comment type="similarity">
    <text evidence="1 4">Belongs to the universal ribosomal protein uL13 family.</text>
</comment>
<dbReference type="CDD" id="cd00392">
    <property type="entry name" value="Ribosomal_L13"/>
    <property type="match status" value="1"/>
</dbReference>
<gene>
    <name evidence="4" type="primary">rplM</name>
    <name evidence="5" type="ORF">A3G49_04245</name>
</gene>
<evidence type="ECO:0000313" key="5">
    <source>
        <dbReference type="EMBL" id="OHA14870.1"/>
    </source>
</evidence>
<dbReference type="PANTHER" id="PTHR11545:SF2">
    <property type="entry name" value="LARGE RIBOSOMAL SUBUNIT PROTEIN UL13M"/>
    <property type="match status" value="1"/>
</dbReference>
<dbReference type="SUPFAM" id="SSF52161">
    <property type="entry name" value="Ribosomal protein L13"/>
    <property type="match status" value="1"/>
</dbReference>
<comment type="caution">
    <text evidence="5">The sequence shown here is derived from an EMBL/GenBank/DDBJ whole genome shotgun (WGS) entry which is preliminary data.</text>
</comment>
<dbReference type="GO" id="GO:0006412">
    <property type="term" value="P:translation"/>
    <property type="evidence" value="ECO:0007669"/>
    <property type="project" value="UniProtKB-UniRule"/>
</dbReference>
<dbReference type="GO" id="GO:0017148">
    <property type="term" value="P:negative regulation of translation"/>
    <property type="evidence" value="ECO:0007669"/>
    <property type="project" value="TreeGrafter"/>
</dbReference>
<sequence length="116" mass="13471">MEHKFDASGKILGRLATEIAGILMDKNTPSFAPNKMPKNTAAVVNTDNIVVTGKKLKNKMYYRHSGYIGNLKTSRLEEEMKKDSRRVLYKAVWNMLPKNKLRKLRMKNLKLYKRDK</sequence>
<dbReference type="InterPro" id="IPR036899">
    <property type="entry name" value="Ribosomal_uL13_sf"/>
</dbReference>
<dbReference type="Pfam" id="PF00572">
    <property type="entry name" value="Ribosomal_L13"/>
    <property type="match status" value="1"/>
</dbReference>
<dbReference type="Gene3D" id="3.90.1180.10">
    <property type="entry name" value="Ribosomal protein L13"/>
    <property type="match status" value="1"/>
</dbReference>
<keyword evidence="2 4" id="KW-0689">Ribosomal protein</keyword>
<dbReference type="InterPro" id="IPR005822">
    <property type="entry name" value="Ribosomal_uL13"/>
</dbReference>
<comment type="subunit">
    <text evidence="4">Part of the 50S ribosomal subunit.</text>
</comment>
<keyword evidence="3 4" id="KW-0687">Ribonucleoprotein</keyword>
<dbReference type="NCBIfam" id="TIGR01066">
    <property type="entry name" value="rplM_bact"/>
    <property type="match status" value="1"/>
</dbReference>
<evidence type="ECO:0000313" key="6">
    <source>
        <dbReference type="Proteomes" id="UP000177171"/>
    </source>
</evidence>
<accession>A0A1G2LTA7</accession>
<proteinExistence type="inferred from homology"/>
<name>A0A1G2LTA7_9BACT</name>
<dbReference type="AlphaFoldDB" id="A0A1G2LTA7"/>
<evidence type="ECO:0000256" key="4">
    <source>
        <dbReference type="HAMAP-Rule" id="MF_01366"/>
    </source>
</evidence>
<dbReference type="PIRSF" id="PIRSF002181">
    <property type="entry name" value="Ribosomal_L13"/>
    <property type="match status" value="1"/>
</dbReference>
<dbReference type="InterPro" id="IPR005823">
    <property type="entry name" value="Ribosomal_uL13_bac-type"/>
</dbReference>
<dbReference type="GO" id="GO:0003729">
    <property type="term" value="F:mRNA binding"/>
    <property type="evidence" value="ECO:0007669"/>
    <property type="project" value="TreeGrafter"/>
</dbReference>
<evidence type="ECO:0000256" key="2">
    <source>
        <dbReference type="ARBA" id="ARBA00022980"/>
    </source>
</evidence>